<keyword evidence="6" id="KW-0732">Signal</keyword>
<dbReference type="OrthoDB" id="523138at2759"/>
<keyword evidence="3" id="KW-0333">Golgi apparatus</keyword>
<dbReference type="Gene3D" id="1.25.40.10">
    <property type="entry name" value="Tetratricopeptide repeat domain"/>
    <property type="match status" value="1"/>
</dbReference>
<keyword evidence="4" id="KW-1015">Disulfide bond</keyword>
<dbReference type="InterPro" id="IPR004263">
    <property type="entry name" value="Exostosin"/>
</dbReference>
<evidence type="ECO:0000259" key="7">
    <source>
        <dbReference type="PROSITE" id="PS50026"/>
    </source>
</evidence>
<comment type="similarity">
    <text evidence="2">Belongs to the glycosyltransferase 47 family.</text>
</comment>
<gene>
    <name evidence="8" type="primary">g230</name>
    <name evidence="8" type="ORF">C2E20_0230</name>
</gene>
<keyword evidence="4" id="KW-0245">EGF-like domain</keyword>
<dbReference type="InterPro" id="IPR040911">
    <property type="entry name" value="Exostosin_GT47"/>
</dbReference>
<name>A0A2P6VQ47_9CHLO</name>
<proteinExistence type="inferred from homology"/>
<dbReference type="PROSITE" id="PS00022">
    <property type="entry name" value="EGF_1"/>
    <property type="match status" value="1"/>
</dbReference>
<dbReference type="AlphaFoldDB" id="A0A2P6VQ47"/>
<dbReference type="GO" id="GO:0000139">
    <property type="term" value="C:Golgi membrane"/>
    <property type="evidence" value="ECO:0007669"/>
    <property type="project" value="UniProtKB-SubCell"/>
</dbReference>
<comment type="caution">
    <text evidence="4">Lacks conserved residue(s) required for the propagation of feature annotation.</text>
</comment>
<feature type="compositionally biased region" description="Acidic residues" evidence="5">
    <location>
        <begin position="82"/>
        <end position="95"/>
    </location>
</feature>
<dbReference type="EMBL" id="LHPF02000001">
    <property type="protein sequence ID" value="PSC76197.1"/>
    <property type="molecule type" value="Genomic_DNA"/>
</dbReference>
<dbReference type="InterPro" id="IPR000742">
    <property type="entry name" value="EGF"/>
</dbReference>
<feature type="domain" description="EGF-like" evidence="7">
    <location>
        <begin position="138"/>
        <end position="171"/>
    </location>
</feature>
<accession>A0A2P6VQ47</accession>
<organism evidence="8 9">
    <name type="scientific">Micractinium conductrix</name>
    <dbReference type="NCBI Taxonomy" id="554055"/>
    <lineage>
        <taxon>Eukaryota</taxon>
        <taxon>Viridiplantae</taxon>
        <taxon>Chlorophyta</taxon>
        <taxon>core chlorophytes</taxon>
        <taxon>Trebouxiophyceae</taxon>
        <taxon>Chlorellales</taxon>
        <taxon>Chlorellaceae</taxon>
        <taxon>Chlorella clade</taxon>
        <taxon>Micractinium</taxon>
    </lineage>
</organism>
<keyword evidence="9" id="KW-1185">Reference proteome</keyword>
<comment type="subcellular location">
    <subcellularLocation>
        <location evidence="1">Golgi apparatus membrane</location>
        <topology evidence="1">Single-pass type II membrane protein</topology>
    </subcellularLocation>
</comment>
<dbReference type="PANTHER" id="PTHR11062">
    <property type="entry name" value="EXOSTOSIN HEPARAN SULFATE GLYCOSYLTRANSFERASE -RELATED"/>
    <property type="match status" value="1"/>
</dbReference>
<sequence length="1156" mass="129357">MALARRAGRSRGARLAAPALAAVLLLGLLATSRLEGAWMPSQAPKKQYGSSALDGNEGGAVASREEQQHDVQPPKQHLQQEQQEEQEQEEQEEEERGAVDTPTPVTDAIRQRCAGTLGSWCVEYWTQPEVPARTAPRGNKQCSLDCNQVGVCNALSGLCTCPAGWTGFNCLHPMKRYCTHKFRDWGFDPPRLEPNYTEALGPHSPSTFQFTVTHCAGFCDEDIAMCYCPTNTTYGHIPAPVDAPQGSPPVRRGRPMPQWCQPNTTKEGQGTAWGMYPWEELFGPEGWCQAENPQRKCSCFLDGLGGETCNEVFEQFCFNQCNGRGECQLGYCKCDTGWHGIDCAHRSEVADASTPGREAARPWLAEHVHTPAAQEFAAGATRRRPLIHVYELPSDYTTLLLQYRDSASAGCVPRHFGWQNETYFSRSLYNLEGAFLEILLQSEHRTLNPEEADFFYVPVFTSCWIEHVRGNADSLRDTMYGIHGARVHGATNLLLEAFHWVQSHHPYWDRRGGRDHIWLVTFDEASCYVPSAIRSSIILSQWGRKDLNHTTNTGYWEDEYSVEFQHPHWEPKGFLWKIAGHACYDPVKDLVLPSLKVPDHFRFSPLVGAPTRKRVYLAFHRGRVQLDNPPFSRGIRQRLAIAAEKGQWLEKHNIAVGETENLPGEYSEQLASSVFCLYLPGDGWSARLEDAMLHGCIPAIIIDDVDVSFESILDYFAYTIRIPQADAEKLPEILLSVSEERRAEMRGNLVKVWQRYMWSGWRPWARAFRDLQAENARAAPQEAAGGAGDAAEQQQQQKQQQQQQQQQQRPLSQPTTVPDLDPSTGDDAFGTVMAWLYSRIPATRPAAAAPRLRSVAAPAEQQAAALRRAARCVRVGAAQAQTTQAATEAKEEYYEVSLTKPIGVKFGRGNDGGAYVIASDARLGNTDSQIEVGDKIVKVSASFGGDIWEAINFGQVVYAIKTRNGDVYMKLKRNFGDMSALQEEELTEAEKQFKAERGGGNYGAGTKEMQARNYIARKEAERERRELFDDALSKFKKSKIEEALIDFENVLALEPKNFLGDDFSRVTQIYRVTQYNIACCYSMLESTDSGLEALNAALAAGFEDYAKVRSDPNLAFLRKSPKFTTIINRYDEPIINEGAIKALKSLFSFGKKDDDL</sequence>
<feature type="signal peptide" evidence="6">
    <location>
        <begin position="1"/>
        <end position="36"/>
    </location>
</feature>
<protein>
    <submittedName>
        <fullName evidence="8">Exostosin-like glycosyltransferase</fullName>
    </submittedName>
</protein>
<evidence type="ECO:0000313" key="9">
    <source>
        <dbReference type="Proteomes" id="UP000239649"/>
    </source>
</evidence>
<dbReference type="PROSITE" id="PS01186">
    <property type="entry name" value="EGF_2"/>
    <property type="match status" value="1"/>
</dbReference>
<comment type="caution">
    <text evidence="8">The sequence shown here is derived from an EMBL/GenBank/DDBJ whole genome shotgun (WGS) entry which is preliminary data.</text>
</comment>
<feature type="chain" id="PRO_5015148285" evidence="6">
    <location>
        <begin position="37"/>
        <end position="1156"/>
    </location>
</feature>
<dbReference type="InterPro" id="IPR011990">
    <property type="entry name" value="TPR-like_helical_dom_sf"/>
</dbReference>
<feature type="region of interest" description="Disordered" evidence="5">
    <location>
        <begin position="239"/>
        <end position="267"/>
    </location>
</feature>
<feature type="compositionally biased region" description="Low complexity" evidence="5">
    <location>
        <begin position="776"/>
        <end position="808"/>
    </location>
</feature>
<evidence type="ECO:0000256" key="1">
    <source>
        <dbReference type="ARBA" id="ARBA00004323"/>
    </source>
</evidence>
<reference evidence="8 9" key="1">
    <citation type="journal article" date="2018" name="Plant J.">
        <title>Genome sequences of Chlorella sorokiniana UTEX 1602 and Micractinium conductrix SAG 241.80: implications to maltose excretion by a green alga.</title>
        <authorList>
            <person name="Arriola M.B."/>
            <person name="Velmurugan N."/>
            <person name="Zhang Y."/>
            <person name="Plunkett M.H."/>
            <person name="Hondzo H."/>
            <person name="Barney B.M."/>
        </authorList>
    </citation>
    <scope>NUCLEOTIDE SEQUENCE [LARGE SCALE GENOMIC DNA]</scope>
    <source>
        <strain evidence="8 9">SAG 241.80</strain>
    </source>
</reference>
<dbReference type="NCBIfam" id="NF047558">
    <property type="entry name" value="TPR_END_plus"/>
    <property type="match status" value="1"/>
</dbReference>
<dbReference type="GO" id="GO:0016757">
    <property type="term" value="F:glycosyltransferase activity"/>
    <property type="evidence" value="ECO:0007669"/>
    <property type="project" value="InterPro"/>
</dbReference>
<evidence type="ECO:0000313" key="8">
    <source>
        <dbReference type="EMBL" id="PSC76197.1"/>
    </source>
</evidence>
<feature type="region of interest" description="Disordered" evidence="5">
    <location>
        <begin position="37"/>
        <end position="107"/>
    </location>
</feature>
<evidence type="ECO:0000256" key="5">
    <source>
        <dbReference type="SAM" id="MobiDB-lite"/>
    </source>
</evidence>
<feature type="region of interest" description="Disordered" evidence="5">
    <location>
        <begin position="776"/>
        <end position="825"/>
    </location>
</feature>
<dbReference type="SUPFAM" id="SSF48452">
    <property type="entry name" value="TPR-like"/>
    <property type="match status" value="1"/>
</dbReference>
<evidence type="ECO:0000256" key="2">
    <source>
        <dbReference type="ARBA" id="ARBA00010271"/>
    </source>
</evidence>
<dbReference type="Proteomes" id="UP000239649">
    <property type="component" value="Unassembled WGS sequence"/>
</dbReference>
<evidence type="ECO:0000256" key="6">
    <source>
        <dbReference type="SAM" id="SignalP"/>
    </source>
</evidence>
<evidence type="ECO:0000256" key="3">
    <source>
        <dbReference type="ARBA" id="ARBA00023034"/>
    </source>
</evidence>
<dbReference type="PROSITE" id="PS50026">
    <property type="entry name" value="EGF_3"/>
    <property type="match status" value="1"/>
</dbReference>
<evidence type="ECO:0000256" key="4">
    <source>
        <dbReference type="PROSITE-ProRule" id="PRU00076"/>
    </source>
</evidence>
<feature type="disulfide bond" evidence="4">
    <location>
        <begin position="142"/>
        <end position="152"/>
    </location>
</feature>
<dbReference type="Pfam" id="PF03016">
    <property type="entry name" value="Exostosin_GT47"/>
    <property type="match status" value="1"/>
</dbReference>
<dbReference type="PANTHER" id="PTHR11062:SF268">
    <property type="entry name" value="FAMILY PROTEIN, PUTATIVE, EXPRESSED-RELATED"/>
    <property type="match status" value="1"/>
</dbReference>
<feature type="disulfide bond" evidence="4">
    <location>
        <begin position="161"/>
        <end position="170"/>
    </location>
</feature>